<dbReference type="Proteomes" id="UP000827092">
    <property type="component" value="Unassembled WGS sequence"/>
</dbReference>
<sequence>MVAGSKIGFWGKGVSRTTLTKVLGNPQQGPSSKRLREKPTPKTGHSPPLGKTHGFFGRHPLKRLAGERKGRPWSWDHKKILGGTKRGNKFNVGLSPPLGKRYWKHTVERDGKTSRRPRLEKREQEV</sequence>
<feature type="compositionally biased region" description="Basic and acidic residues" evidence="1">
    <location>
        <begin position="64"/>
        <end position="79"/>
    </location>
</feature>
<proteinExistence type="predicted"/>
<protein>
    <submittedName>
        <fullName evidence="2">Uncharacterized protein</fullName>
    </submittedName>
</protein>
<dbReference type="EMBL" id="JAFNEN010001314">
    <property type="protein sequence ID" value="KAG8174115.1"/>
    <property type="molecule type" value="Genomic_DNA"/>
</dbReference>
<evidence type="ECO:0000313" key="3">
    <source>
        <dbReference type="Proteomes" id="UP000827092"/>
    </source>
</evidence>
<reference evidence="2 3" key="1">
    <citation type="journal article" date="2022" name="Nat. Ecol. Evol.">
        <title>A masculinizing supergene underlies an exaggerated male reproductive morph in a spider.</title>
        <authorList>
            <person name="Hendrickx F."/>
            <person name="De Corte Z."/>
            <person name="Sonet G."/>
            <person name="Van Belleghem S.M."/>
            <person name="Kostlbacher S."/>
            <person name="Vangestel C."/>
        </authorList>
    </citation>
    <scope>NUCLEOTIDE SEQUENCE [LARGE SCALE GENOMIC DNA]</scope>
    <source>
        <strain evidence="2">W744_W776</strain>
    </source>
</reference>
<feature type="region of interest" description="Disordered" evidence="1">
    <location>
        <begin position="19"/>
        <end position="126"/>
    </location>
</feature>
<evidence type="ECO:0000256" key="1">
    <source>
        <dbReference type="SAM" id="MobiDB-lite"/>
    </source>
</evidence>
<name>A0AAV6TQF2_9ARAC</name>
<feature type="compositionally biased region" description="Polar residues" evidence="1">
    <location>
        <begin position="19"/>
        <end position="31"/>
    </location>
</feature>
<dbReference type="AlphaFoldDB" id="A0AAV6TQF2"/>
<comment type="caution">
    <text evidence="2">The sequence shown here is derived from an EMBL/GenBank/DDBJ whole genome shotgun (WGS) entry which is preliminary data.</text>
</comment>
<keyword evidence="3" id="KW-1185">Reference proteome</keyword>
<accession>A0AAV6TQF2</accession>
<organism evidence="2 3">
    <name type="scientific">Oedothorax gibbosus</name>
    <dbReference type="NCBI Taxonomy" id="931172"/>
    <lineage>
        <taxon>Eukaryota</taxon>
        <taxon>Metazoa</taxon>
        <taxon>Ecdysozoa</taxon>
        <taxon>Arthropoda</taxon>
        <taxon>Chelicerata</taxon>
        <taxon>Arachnida</taxon>
        <taxon>Araneae</taxon>
        <taxon>Araneomorphae</taxon>
        <taxon>Entelegynae</taxon>
        <taxon>Araneoidea</taxon>
        <taxon>Linyphiidae</taxon>
        <taxon>Erigoninae</taxon>
        <taxon>Oedothorax</taxon>
    </lineage>
</organism>
<evidence type="ECO:0000313" key="2">
    <source>
        <dbReference type="EMBL" id="KAG8174115.1"/>
    </source>
</evidence>
<gene>
    <name evidence="2" type="ORF">JTE90_022579</name>
</gene>